<name>L8N2I5_9CYAN</name>
<dbReference type="Gene3D" id="1.20.120.330">
    <property type="entry name" value="Nucleotidyltransferases domain 2"/>
    <property type="match status" value="1"/>
</dbReference>
<protein>
    <submittedName>
        <fullName evidence="1">Uncharacterized protein</fullName>
    </submittedName>
</protein>
<dbReference type="RefSeq" id="WP_009626634.1">
    <property type="nucleotide sequence ID" value="NZ_ALWB01000052.1"/>
</dbReference>
<dbReference type="AlphaFoldDB" id="L8N2I5"/>
<gene>
    <name evidence="1" type="ORF">Pse7429DRAFT_1593</name>
</gene>
<evidence type="ECO:0000313" key="2">
    <source>
        <dbReference type="Proteomes" id="UP000011201"/>
    </source>
</evidence>
<dbReference type="Proteomes" id="UP000011201">
    <property type="component" value="Unassembled WGS sequence"/>
</dbReference>
<proteinExistence type="predicted"/>
<organism evidence="1 2">
    <name type="scientific">Pseudanabaena biceps PCC 7429</name>
    <dbReference type="NCBI Taxonomy" id="927668"/>
    <lineage>
        <taxon>Bacteria</taxon>
        <taxon>Bacillati</taxon>
        <taxon>Cyanobacteriota</taxon>
        <taxon>Cyanophyceae</taxon>
        <taxon>Pseudanabaenales</taxon>
        <taxon>Pseudanabaenaceae</taxon>
        <taxon>Pseudanabaena</taxon>
    </lineage>
</organism>
<reference evidence="1 2" key="1">
    <citation type="journal article" date="2013" name="Proc. Natl. Acad. Sci. U.S.A.">
        <title>Improving the coverage of the cyanobacterial phylum using diversity-driven genome sequencing.</title>
        <authorList>
            <person name="Shih P.M."/>
            <person name="Wu D."/>
            <person name="Latifi A."/>
            <person name="Axen S.D."/>
            <person name="Fewer D.P."/>
            <person name="Talla E."/>
            <person name="Calteau A."/>
            <person name="Cai F."/>
            <person name="Tandeau de Marsac N."/>
            <person name="Rippka R."/>
            <person name="Herdman M."/>
            <person name="Sivonen K."/>
            <person name="Coursin T."/>
            <person name="Laurent T."/>
            <person name="Goodwin L."/>
            <person name="Nolan M."/>
            <person name="Davenport K.W."/>
            <person name="Han C.S."/>
            <person name="Rubin E.M."/>
            <person name="Eisen J.A."/>
            <person name="Woyke T."/>
            <person name="Gugger M."/>
            <person name="Kerfeld C.A."/>
        </authorList>
    </citation>
    <scope>NUCLEOTIDE SEQUENCE [LARGE SCALE GENOMIC DNA]</scope>
    <source>
        <strain evidence="1 2">PCC 7429</strain>
    </source>
</reference>
<evidence type="ECO:0000313" key="1">
    <source>
        <dbReference type="EMBL" id="ELS33254.1"/>
    </source>
</evidence>
<dbReference type="PATRIC" id="fig|927668.3.peg.1883"/>
<keyword evidence="2" id="KW-1185">Reference proteome</keyword>
<comment type="caution">
    <text evidence="1">The sequence shown here is derived from an EMBL/GenBank/DDBJ whole genome shotgun (WGS) entry which is preliminary data.</text>
</comment>
<sequence>MLSLHFVKTGVKTGKINPSIADLLREAYDARQACDYESDMTEDEEMAKNAIANAQTFISEIKIWSLD</sequence>
<accession>L8N2I5</accession>
<dbReference type="EMBL" id="ALWB01000052">
    <property type="protein sequence ID" value="ELS33254.1"/>
    <property type="molecule type" value="Genomic_DNA"/>
</dbReference>